<dbReference type="InterPro" id="IPR044730">
    <property type="entry name" value="RNase_H-like_dom_plant"/>
</dbReference>
<keyword evidence="5" id="KW-1185">Reference proteome</keyword>
<dbReference type="GO" id="GO:0004523">
    <property type="term" value="F:RNA-DNA hybrid ribonuclease activity"/>
    <property type="evidence" value="ECO:0007669"/>
    <property type="project" value="InterPro"/>
</dbReference>
<accession>A0A9D3UXX0</accession>
<dbReference type="Proteomes" id="UP000828251">
    <property type="component" value="Unassembled WGS sequence"/>
</dbReference>
<feature type="domain" description="RNase H type-1" evidence="2">
    <location>
        <begin position="439"/>
        <end position="550"/>
    </location>
</feature>
<dbReference type="AlphaFoldDB" id="A0A9D3UXX0"/>
<reference evidence="4 5" key="1">
    <citation type="journal article" date="2021" name="Plant Biotechnol. J.">
        <title>Multi-omics assisted identification of the key and species-specific regulatory components of drought-tolerant mechanisms in Gossypium stocksii.</title>
        <authorList>
            <person name="Yu D."/>
            <person name="Ke L."/>
            <person name="Zhang D."/>
            <person name="Wu Y."/>
            <person name="Sun Y."/>
            <person name="Mei J."/>
            <person name="Sun J."/>
            <person name="Sun Y."/>
        </authorList>
    </citation>
    <scope>NUCLEOTIDE SEQUENCE [LARGE SCALE GENOMIC DNA]</scope>
    <source>
        <strain evidence="5">cv. E1</strain>
        <tissue evidence="4">Leaf</tissue>
    </source>
</reference>
<dbReference type="InterPro" id="IPR002156">
    <property type="entry name" value="RNaseH_domain"/>
</dbReference>
<sequence>MEHRGREEEASLETVQGNNSESKESPERNCVERCAEVNESCLVKEVNLSGIQGLSDEAIVEGVISPCEESTDPMGAVPIVGPSAQGLNSGLGLEMKEGLGTDCLEGEEVGSGQIIGLEGLETHCIEDTSNRRRVILREAKKTWEVENPVEISDFRPICLVSSLYKIVSKVLSRRLREMVGEIINGFTSKEFGLRRGLRQGDPLSPFLFILVTEALHLVFESAVEAGFVEGFNEIVPGLRFSHLQFTDDTILFLKADESEDGCNLQIKDCYVADALSCFGSDRACWSDHFSRPLLSKEVEMCKELAEMVSALELNLNIEDSLCWAKDKVGEFSVKKCTELLMIDDGEIINFDCGKLWKIKVPPKVRCFLWMLAIDRLPTKEFLVKRGFWGDFLTGGGWSGSRWTISCPAFPVKSKPIKLFWKPPPVGWLKFNVCGIEIEDKARCGGVLRDMEGVARAIFSGAIIADNVEEAETGAIKIALEVLLAMDWKHNVALIIEVGSSLVFFWCVNKAMRRWSIQSALHEIEAAMSKVGNVVFSLADKKGNDMAFSLAIAGVNRGHLFKAWW</sequence>
<organism evidence="4 5">
    <name type="scientific">Gossypium stocksii</name>
    <dbReference type="NCBI Taxonomy" id="47602"/>
    <lineage>
        <taxon>Eukaryota</taxon>
        <taxon>Viridiplantae</taxon>
        <taxon>Streptophyta</taxon>
        <taxon>Embryophyta</taxon>
        <taxon>Tracheophyta</taxon>
        <taxon>Spermatophyta</taxon>
        <taxon>Magnoliopsida</taxon>
        <taxon>eudicotyledons</taxon>
        <taxon>Gunneridae</taxon>
        <taxon>Pentapetalae</taxon>
        <taxon>rosids</taxon>
        <taxon>malvids</taxon>
        <taxon>Malvales</taxon>
        <taxon>Malvaceae</taxon>
        <taxon>Malvoideae</taxon>
        <taxon>Gossypium</taxon>
    </lineage>
</organism>
<gene>
    <name evidence="4" type="ORF">J1N35_029335</name>
</gene>
<dbReference type="InterPro" id="IPR053151">
    <property type="entry name" value="RNase_H-like"/>
</dbReference>
<dbReference type="GO" id="GO:0003676">
    <property type="term" value="F:nucleic acid binding"/>
    <property type="evidence" value="ECO:0007669"/>
    <property type="project" value="InterPro"/>
</dbReference>
<dbReference type="OrthoDB" id="992377at2759"/>
<dbReference type="PANTHER" id="PTHR47723:SF22">
    <property type="entry name" value="RNASE H TYPE-1 DOMAIN-CONTAINING PROTEIN"/>
    <property type="match status" value="1"/>
</dbReference>
<evidence type="ECO:0000259" key="3">
    <source>
        <dbReference type="Pfam" id="PF13966"/>
    </source>
</evidence>
<evidence type="ECO:0000256" key="1">
    <source>
        <dbReference type="SAM" id="MobiDB-lite"/>
    </source>
</evidence>
<dbReference type="InterPro" id="IPR026960">
    <property type="entry name" value="RVT-Znf"/>
</dbReference>
<dbReference type="CDD" id="cd06222">
    <property type="entry name" value="RNase_H_like"/>
    <property type="match status" value="1"/>
</dbReference>
<feature type="region of interest" description="Disordered" evidence="1">
    <location>
        <begin position="1"/>
        <end position="29"/>
    </location>
</feature>
<proteinExistence type="predicted"/>
<evidence type="ECO:0000313" key="5">
    <source>
        <dbReference type="Proteomes" id="UP000828251"/>
    </source>
</evidence>
<dbReference type="Gene3D" id="3.30.420.10">
    <property type="entry name" value="Ribonuclease H-like superfamily/Ribonuclease H"/>
    <property type="match status" value="1"/>
</dbReference>
<dbReference type="PANTHER" id="PTHR47723">
    <property type="entry name" value="OS05G0353850 PROTEIN"/>
    <property type="match status" value="1"/>
</dbReference>
<dbReference type="InterPro" id="IPR036397">
    <property type="entry name" value="RNaseH_sf"/>
</dbReference>
<dbReference type="EMBL" id="JAIQCV010000009">
    <property type="protein sequence ID" value="KAH1064348.1"/>
    <property type="molecule type" value="Genomic_DNA"/>
</dbReference>
<name>A0A9D3UXX0_9ROSI</name>
<evidence type="ECO:0000313" key="4">
    <source>
        <dbReference type="EMBL" id="KAH1064348.1"/>
    </source>
</evidence>
<feature type="domain" description="Reverse transcriptase zinc-binding" evidence="3">
    <location>
        <begin position="331"/>
        <end position="387"/>
    </location>
</feature>
<protein>
    <recommendedName>
        <fullName evidence="6">Reverse transcriptase domain-containing protein</fullName>
    </recommendedName>
</protein>
<dbReference type="Pfam" id="PF13966">
    <property type="entry name" value="zf-RVT"/>
    <property type="match status" value="1"/>
</dbReference>
<comment type="caution">
    <text evidence="4">The sequence shown here is derived from an EMBL/GenBank/DDBJ whole genome shotgun (WGS) entry which is preliminary data.</text>
</comment>
<evidence type="ECO:0008006" key="6">
    <source>
        <dbReference type="Google" id="ProtNLM"/>
    </source>
</evidence>
<dbReference type="Pfam" id="PF13456">
    <property type="entry name" value="RVT_3"/>
    <property type="match status" value="1"/>
</dbReference>
<evidence type="ECO:0000259" key="2">
    <source>
        <dbReference type="Pfam" id="PF13456"/>
    </source>
</evidence>